<dbReference type="InterPro" id="IPR016193">
    <property type="entry name" value="Cytidine_deaminase-like"/>
</dbReference>
<evidence type="ECO:0000256" key="4">
    <source>
        <dbReference type="ARBA" id="ARBA00022723"/>
    </source>
</evidence>
<dbReference type="GO" id="GO:0052717">
    <property type="term" value="F:tRNA-specific adenosine-34 deaminase activity"/>
    <property type="evidence" value="ECO:0007669"/>
    <property type="project" value="UniProtKB-UniRule"/>
</dbReference>
<dbReference type="CDD" id="cd01285">
    <property type="entry name" value="nucleoside_deaminase"/>
    <property type="match status" value="1"/>
</dbReference>
<evidence type="ECO:0000259" key="9">
    <source>
        <dbReference type="PROSITE" id="PS51747"/>
    </source>
</evidence>
<dbReference type="InterPro" id="IPR028883">
    <property type="entry name" value="tRNA_aden_deaminase"/>
</dbReference>
<dbReference type="SUPFAM" id="SSF53927">
    <property type="entry name" value="Cytidine deaminase-like"/>
    <property type="match status" value="1"/>
</dbReference>
<dbReference type="InterPro" id="IPR002125">
    <property type="entry name" value="CMP_dCMP_dom"/>
</dbReference>
<dbReference type="PANTHER" id="PTHR11079:SF202">
    <property type="entry name" value="TRNA-SPECIFIC ADENOSINE DEAMINASE"/>
    <property type="match status" value="1"/>
</dbReference>
<dbReference type="NCBIfam" id="NF008113">
    <property type="entry name" value="PRK10860.1"/>
    <property type="match status" value="1"/>
</dbReference>
<dbReference type="RefSeq" id="WP_108673789.1">
    <property type="nucleotide sequence ID" value="NZ_CP025628.1"/>
</dbReference>
<protein>
    <recommendedName>
        <fullName evidence="8">tRNA-specific adenosine deaminase</fullName>
        <ecNumber evidence="8">3.5.4.33</ecNumber>
    </recommendedName>
</protein>
<name>A0A3Q8EY33_9PROT</name>
<dbReference type="InterPro" id="IPR016192">
    <property type="entry name" value="APOBEC/CMP_deaminase_Zn-bd"/>
</dbReference>
<feature type="binding site" evidence="8">
    <location>
        <position position="84"/>
    </location>
    <ligand>
        <name>Zn(2+)</name>
        <dbReference type="ChEBI" id="CHEBI:29105"/>
        <note>catalytic</note>
    </ligand>
</feature>
<evidence type="ECO:0000256" key="3">
    <source>
        <dbReference type="ARBA" id="ARBA00022694"/>
    </source>
</evidence>
<evidence type="ECO:0000313" key="10">
    <source>
        <dbReference type="EMBL" id="AWD32371.1"/>
    </source>
</evidence>
<dbReference type="EMBL" id="CP025628">
    <property type="protein sequence ID" value="AWD32371.1"/>
    <property type="molecule type" value="Genomic_DNA"/>
</dbReference>
<evidence type="ECO:0000256" key="6">
    <source>
        <dbReference type="ARBA" id="ARBA00022833"/>
    </source>
</evidence>
<comment type="similarity">
    <text evidence="1">Belongs to the cytidine and deoxycytidylate deaminase family. ADAT2 subfamily.</text>
</comment>
<comment type="subunit">
    <text evidence="2 8">Homodimer.</text>
</comment>
<reference evidence="10 11" key="1">
    <citation type="journal article" date="2018" name="Parasitology">
        <title>The reduced genome of Candidatus Kinetoplastibacterium sorsogonicusi, the endosymbiont of Kentomonas sorsogonicus (Trypanosomatidae): loss of the haem-synthesis pathway.</title>
        <authorList>
            <person name="Silva F.M."/>
            <person name="Kostygov A.Y."/>
            <person name="Spodareva V.V."/>
            <person name="Butenko A."/>
            <person name="Tossou R."/>
            <person name="Lukes J."/>
            <person name="Yurchenko V."/>
            <person name="Alves J.M.P."/>
        </authorList>
    </citation>
    <scope>NUCLEOTIDE SEQUENCE [LARGE SCALE GENOMIC DNA]</scope>
    <source>
        <strain evidence="10 11">MF-08</strain>
    </source>
</reference>
<evidence type="ECO:0000256" key="1">
    <source>
        <dbReference type="ARBA" id="ARBA00010669"/>
    </source>
</evidence>
<organism evidence="10 11">
    <name type="scientific">Candidatus Kinetoplastidibacterium kentomonadis</name>
    <dbReference type="NCBI Taxonomy" id="1576550"/>
    <lineage>
        <taxon>Bacteria</taxon>
        <taxon>Pseudomonadati</taxon>
        <taxon>Pseudomonadota</taxon>
        <taxon>Betaproteobacteria</taxon>
        <taxon>Candidatus Kinetoplastidibacterium</taxon>
    </lineage>
</organism>
<evidence type="ECO:0000313" key="11">
    <source>
        <dbReference type="Proteomes" id="UP000266796"/>
    </source>
</evidence>
<feature type="binding site" evidence="8">
    <location>
        <position position="87"/>
    </location>
    <ligand>
        <name>Zn(2+)</name>
        <dbReference type="ChEBI" id="CHEBI:29105"/>
        <note>catalytic</note>
    </ligand>
</feature>
<keyword evidence="4 8" id="KW-0479">Metal-binding</keyword>
<proteinExistence type="inferred from homology"/>
<keyword evidence="3 8" id="KW-0819">tRNA processing</keyword>
<dbReference type="OrthoDB" id="9802676at2"/>
<dbReference type="AlphaFoldDB" id="A0A3Q8EY33"/>
<comment type="catalytic activity">
    <reaction evidence="7 8">
        <text>adenosine(34) in tRNA + H2O + H(+) = inosine(34) in tRNA + NH4(+)</text>
        <dbReference type="Rhea" id="RHEA:43168"/>
        <dbReference type="Rhea" id="RHEA-COMP:10373"/>
        <dbReference type="Rhea" id="RHEA-COMP:10374"/>
        <dbReference type="ChEBI" id="CHEBI:15377"/>
        <dbReference type="ChEBI" id="CHEBI:15378"/>
        <dbReference type="ChEBI" id="CHEBI:28938"/>
        <dbReference type="ChEBI" id="CHEBI:74411"/>
        <dbReference type="ChEBI" id="CHEBI:82852"/>
        <dbReference type="EC" id="3.5.4.33"/>
    </reaction>
</comment>
<dbReference type="Pfam" id="PF00383">
    <property type="entry name" value="dCMP_cyt_deam_1"/>
    <property type="match status" value="1"/>
</dbReference>
<dbReference type="PROSITE" id="PS51747">
    <property type="entry name" value="CYT_DCMP_DEAMINASES_2"/>
    <property type="match status" value="1"/>
</dbReference>
<evidence type="ECO:0000256" key="2">
    <source>
        <dbReference type="ARBA" id="ARBA00011738"/>
    </source>
</evidence>
<dbReference type="GO" id="GO:0008270">
    <property type="term" value="F:zinc ion binding"/>
    <property type="evidence" value="ECO:0007669"/>
    <property type="project" value="UniProtKB-UniRule"/>
</dbReference>
<keyword evidence="11" id="KW-1185">Reference proteome</keyword>
<dbReference type="Proteomes" id="UP000266796">
    <property type="component" value="Chromosome"/>
</dbReference>
<keyword evidence="6 8" id="KW-0862">Zinc</keyword>
<feature type="binding site" evidence="8">
    <location>
        <position position="54"/>
    </location>
    <ligand>
        <name>Zn(2+)</name>
        <dbReference type="ChEBI" id="CHEBI:29105"/>
        <note>catalytic</note>
    </ligand>
</feature>
<dbReference type="HAMAP" id="MF_00972">
    <property type="entry name" value="tRNA_aden_deaminase"/>
    <property type="match status" value="1"/>
</dbReference>
<sequence length="157" mass="17405">MVDDNYLMLFALQQAEIAEQLGEIPVGAIITDSNGMIISKGYNRTIIDNDPTAHAEVVAIRNAAKQISNYRLNNLNIYVTLEPCLMCIGALFHSRIESIFFGAYDYKTGACGSVINAISLKKLNHHATSKGGILSCKCSEILINFFKSLRKNKKYIK</sequence>
<comment type="cofactor">
    <cofactor evidence="8">
        <name>Zn(2+)</name>
        <dbReference type="ChEBI" id="CHEBI:29105"/>
    </cofactor>
    <text evidence="8">Binds 1 zinc ion per subunit.</text>
</comment>
<accession>A0A3Q8EY33</accession>
<keyword evidence="5 8" id="KW-0378">Hydrolase</keyword>
<dbReference type="KEGG" id="kso:CKSOR_00249"/>
<comment type="function">
    <text evidence="8">Catalyzes the deamination of adenosine to inosine at the wobble position 34 of tRNA(Arg2).</text>
</comment>
<dbReference type="PANTHER" id="PTHR11079">
    <property type="entry name" value="CYTOSINE DEAMINASE FAMILY MEMBER"/>
    <property type="match status" value="1"/>
</dbReference>
<dbReference type="GO" id="GO:0002100">
    <property type="term" value="P:tRNA wobble adenosine to inosine editing"/>
    <property type="evidence" value="ECO:0007669"/>
    <property type="project" value="UniProtKB-UniRule"/>
</dbReference>
<dbReference type="PROSITE" id="PS00903">
    <property type="entry name" value="CYT_DCMP_DEAMINASES_1"/>
    <property type="match status" value="1"/>
</dbReference>
<gene>
    <name evidence="8 10" type="primary">tadA</name>
    <name evidence="10" type="ORF">CKSOR_00249</name>
</gene>
<dbReference type="EC" id="3.5.4.33" evidence="8"/>
<dbReference type="Gene3D" id="3.40.140.10">
    <property type="entry name" value="Cytidine Deaminase, domain 2"/>
    <property type="match status" value="1"/>
</dbReference>
<evidence type="ECO:0000256" key="5">
    <source>
        <dbReference type="ARBA" id="ARBA00022801"/>
    </source>
</evidence>
<evidence type="ECO:0000256" key="8">
    <source>
        <dbReference type="HAMAP-Rule" id="MF_00972"/>
    </source>
</evidence>
<feature type="domain" description="CMP/dCMP-type deaminase" evidence="9">
    <location>
        <begin position="2"/>
        <end position="114"/>
    </location>
</feature>
<feature type="active site" description="Proton donor" evidence="8">
    <location>
        <position position="56"/>
    </location>
</feature>
<evidence type="ECO:0000256" key="7">
    <source>
        <dbReference type="ARBA" id="ARBA00048045"/>
    </source>
</evidence>